<protein>
    <submittedName>
        <fullName evidence="2">Uncharacterized protein</fullName>
    </submittedName>
</protein>
<comment type="caution">
    <text evidence="2">The sequence shown here is derived from an EMBL/GenBank/DDBJ whole genome shotgun (WGS) entry which is preliminary data.</text>
</comment>
<feature type="compositionally biased region" description="Gly residues" evidence="1">
    <location>
        <begin position="102"/>
        <end position="117"/>
    </location>
</feature>
<accession>A0A644YJI3</accession>
<evidence type="ECO:0000256" key="1">
    <source>
        <dbReference type="SAM" id="MobiDB-lite"/>
    </source>
</evidence>
<sequence length="369" mass="38362">MVVALHRPVDGEVLLDDLGAAGDGGDRHVPAALVTGVADRAGADLGQPAHVGEVQRRVRRGIGGLALQQRERHAGALHEADGLADLRLGGHAGRQHHRQAVPGGGAQQGVVGQVGGGDLERRDAVRGQRVQAGDVPRRAHHVDVAGPGVVEDLVHLLGGQREPAEQIEGVLRAEVLPGGQRLALVAIERRHVAQLELDDVGAGVHGEVDQLLGQVDRAVVVVADLGDDDRGGVGGDPVAAEVQLGRLLHGDRDQPLLRIDDRDVGHPGPEQRLDVGDRRAVGDPGQRGVRHGHGGGRQVRGRLVDDPAAEVAVGEGPVEVAVLVDAEDLAGLVGGDLLQGGQHRVLGEDDVRGELALDDHAVIHSGCER</sequence>
<dbReference type="EMBL" id="VSSQ01005272">
    <property type="protein sequence ID" value="MPM28499.1"/>
    <property type="molecule type" value="Genomic_DNA"/>
</dbReference>
<feature type="compositionally biased region" description="Basic and acidic residues" evidence="1">
    <location>
        <begin position="258"/>
        <end position="281"/>
    </location>
</feature>
<feature type="region of interest" description="Disordered" evidence="1">
    <location>
        <begin position="258"/>
        <end position="300"/>
    </location>
</feature>
<organism evidence="2">
    <name type="scientific">bioreactor metagenome</name>
    <dbReference type="NCBI Taxonomy" id="1076179"/>
    <lineage>
        <taxon>unclassified sequences</taxon>
        <taxon>metagenomes</taxon>
        <taxon>ecological metagenomes</taxon>
    </lineage>
</organism>
<feature type="region of interest" description="Disordered" evidence="1">
    <location>
        <begin position="95"/>
        <end position="117"/>
    </location>
</feature>
<gene>
    <name evidence="2" type="ORF">SDC9_75025</name>
</gene>
<evidence type="ECO:0000313" key="2">
    <source>
        <dbReference type="EMBL" id="MPM28499.1"/>
    </source>
</evidence>
<reference evidence="2" key="1">
    <citation type="submission" date="2019-08" db="EMBL/GenBank/DDBJ databases">
        <authorList>
            <person name="Kucharzyk K."/>
            <person name="Murdoch R.W."/>
            <person name="Higgins S."/>
            <person name="Loffler F."/>
        </authorList>
    </citation>
    <scope>NUCLEOTIDE SEQUENCE</scope>
</reference>
<name>A0A644YJI3_9ZZZZ</name>
<proteinExistence type="predicted"/>
<dbReference type="AlphaFoldDB" id="A0A644YJI3"/>